<gene>
    <name evidence="2" type="ORF">ACFS25_29140</name>
</gene>
<dbReference type="Gene3D" id="3.40.50.10140">
    <property type="entry name" value="Toll/interleukin-1 receptor homology (TIR) domain"/>
    <property type="match status" value="1"/>
</dbReference>
<evidence type="ECO:0000259" key="1">
    <source>
        <dbReference type="Pfam" id="PF13676"/>
    </source>
</evidence>
<accession>A0ABW6AQU7</accession>
<dbReference type="RefSeq" id="WP_381508338.1">
    <property type="nucleotide sequence ID" value="NZ_JBHUOM010000048.1"/>
</dbReference>
<evidence type="ECO:0000313" key="3">
    <source>
        <dbReference type="Proteomes" id="UP001597512"/>
    </source>
</evidence>
<dbReference type="SUPFAM" id="SSF52200">
    <property type="entry name" value="Toll/Interleukin receptor TIR domain"/>
    <property type="match status" value="1"/>
</dbReference>
<evidence type="ECO:0000313" key="2">
    <source>
        <dbReference type="EMBL" id="MFD2937866.1"/>
    </source>
</evidence>
<feature type="domain" description="TIR" evidence="1">
    <location>
        <begin position="870"/>
        <end position="962"/>
    </location>
</feature>
<dbReference type="Proteomes" id="UP001597512">
    <property type="component" value="Unassembled WGS sequence"/>
</dbReference>
<proteinExistence type="predicted"/>
<sequence length="1023" mass="120110">MKAWSIDANNIDLNDINTGQLNNYMVRTREINDFLSIETKKMFIVAPKGLGKTYLLKVKSQLYRDLNSGYKFIPTNSLCERFTNNDFSFSQKDLIKFNDISIWKKTWEVALYTLILASFKSDDLPKELKSIIGNAGSLAEILGTLLQQRSQIINIHNYVATDLKPAVRKLREESSTNQVAIFIDNIDEAFDNFVGYTAKSGINMSANIWINAQLSILFVAKDICAINRHVKIFLTIRSEAYNNNQDPQRLQLDDVSIILKYTKRQIQDIFHQNIILTPNEDLISPNNASLVGKLIGNDKITHKFVENIFGNKIEEPFFDFIYRHTYGRPREIVLMGKRIIEKIPYEDRNKSDIVGSVVNEVSYELFEQLKREVIPVFEDDVFEEFSKKVEHNIIRYAEAEKIYKEIKEEFNFNNVFSYFYRLGLVGIVDSVTDSKGGYQKQTFLPVGEYTLLDEKIPMGDYFVVHPTLNKKMKQIHDVGYYDKFNIIGYDNRFDPQIHQSLENHIHFGLDRDSLTIIFPELDHSKCIAVVVLPSPTWRDLENADTFILEVNATEYSYKVYRDDLLPQNKTEILDGWRNKRYSVILYTSEIEEISKFFKNVETITLCLYSTFIESLLKLLERENNKKRYIYYCLREFIDKDFARFKNNFDNHEIIIEPFIIDRYQYSQSLQYNSDERLLKCIISAEAYCRIICKDKPNSSLKNTSVIQKFTDENSFNYNIQVKNYINEGIYQFFKALRYHSIQNSGSIYENIIKLFSQIQISRIFLSIKNFDDDTFHAIFGGKSRLQIRDELNGLASDTLDRVISLFNKYNFSTNESNIANNKLKLIFPNDNDFYNYTSSQKFPEKENVEILYEIYKILEIEPNNRYRSLFISYSHKDSKIATIIEKKLSILGVEVKMFEKDNPHQPLIKYMIESVSDNERMLFLSSKYSLTSDGCHEELTTCRNLIRQYNDKSKLVAIRIDNYILETKEYEITDQNRIANFRMLKEFFINKYYDLSDSKEIVDMKTLNKYLDDLVKDALLVRH</sequence>
<dbReference type="EMBL" id="JBHUOM010000048">
    <property type="protein sequence ID" value="MFD2937866.1"/>
    <property type="molecule type" value="Genomic_DNA"/>
</dbReference>
<comment type="caution">
    <text evidence="2">The sequence shown here is derived from an EMBL/GenBank/DDBJ whole genome shotgun (WGS) entry which is preliminary data.</text>
</comment>
<keyword evidence="2" id="KW-0675">Receptor</keyword>
<dbReference type="InterPro" id="IPR000157">
    <property type="entry name" value="TIR_dom"/>
</dbReference>
<dbReference type="NCBIfam" id="NF047389">
    <property type="entry name" value="ATPase_Sll1717"/>
    <property type="match status" value="1"/>
</dbReference>
<dbReference type="InterPro" id="IPR035897">
    <property type="entry name" value="Toll_tir_struct_dom_sf"/>
</dbReference>
<protein>
    <submittedName>
        <fullName evidence="2">Toll/interleukin-1 receptor domain-containing protein</fullName>
    </submittedName>
</protein>
<dbReference type="InterPro" id="IPR059206">
    <property type="entry name" value="Sll1717-like"/>
</dbReference>
<organism evidence="2 3">
    <name type="scientific">Spirosoma flavum</name>
    <dbReference type="NCBI Taxonomy" id="2048557"/>
    <lineage>
        <taxon>Bacteria</taxon>
        <taxon>Pseudomonadati</taxon>
        <taxon>Bacteroidota</taxon>
        <taxon>Cytophagia</taxon>
        <taxon>Cytophagales</taxon>
        <taxon>Cytophagaceae</taxon>
        <taxon>Spirosoma</taxon>
    </lineage>
</organism>
<dbReference type="Pfam" id="PF13676">
    <property type="entry name" value="TIR_2"/>
    <property type="match status" value="1"/>
</dbReference>
<keyword evidence="3" id="KW-1185">Reference proteome</keyword>
<name>A0ABW6AQU7_9BACT</name>
<reference evidence="3" key="1">
    <citation type="journal article" date="2019" name="Int. J. Syst. Evol. Microbiol.">
        <title>The Global Catalogue of Microorganisms (GCM) 10K type strain sequencing project: providing services to taxonomists for standard genome sequencing and annotation.</title>
        <authorList>
            <consortium name="The Broad Institute Genomics Platform"/>
            <consortium name="The Broad Institute Genome Sequencing Center for Infectious Disease"/>
            <person name="Wu L."/>
            <person name="Ma J."/>
        </authorList>
    </citation>
    <scope>NUCLEOTIDE SEQUENCE [LARGE SCALE GENOMIC DNA]</scope>
    <source>
        <strain evidence="3">KCTC 52490</strain>
    </source>
</reference>